<dbReference type="InterPro" id="IPR004764">
    <property type="entry name" value="MdtF-like"/>
</dbReference>
<dbReference type="Gene3D" id="3.30.2090.10">
    <property type="entry name" value="Multidrug efflux transporter AcrB TolC docking domain, DN and DC subdomains"/>
    <property type="match status" value="2"/>
</dbReference>
<feature type="transmembrane region" description="Helical" evidence="10">
    <location>
        <begin position="395"/>
        <end position="419"/>
    </location>
</feature>
<evidence type="ECO:0000256" key="2">
    <source>
        <dbReference type="ARBA" id="ARBA00010942"/>
    </source>
</evidence>
<proteinExistence type="inferred from homology"/>
<protein>
    <submittedName>
        <fullName evidence="11">Multidrug efflux RND transporter permease subunit</fullName>
    </submittedName>
</protein>
<dbReference type="SUPFAM" id="SSF82866">
    <property type="entry name" value="Multidrug efflux transporter AcrB transmembrane domain"/>
    <property type="match status" value="2"/>
</dbReference>
<keyword evidence="8 10" id="KW-0472">Membrane</keyword>
<feature type="transmembrane region" description="Helical" evidence="10">
    <location>
        <begin position="12"/>
        <end position="28"/>
    </location>
</feature>
<gene>
    <name evidence="11" type="ORF">ISF26_14100</name>
</gene>
<dbReference type="Proteomes" id="UP001054846">
    <property type="component" value="Chromosome"/>
</dbReference>
<evidence type="ECO:0000256" key="3">
    <source>
        <dbReference type="ARBA" id="ARBA00022448"/>
    </source>
</evidence>
<dbReference type="NCBIfam" id="NF000282">
    <property type="entry name" value="RND_permease_1"/>
    <property type="match status" value="1"/>
</dbReference>
<reference evidence="11 12" key="1">
    <citation type="journal article" date="2021" name="Genome Biol. Evol.">
        <title>Complete Genome Sequencing of a Novel Gloeobacter Species from a Waterfall Cave in Mexico.</title>
        <authorList>
            <person name="Saw J.H."/>
            <person name="Cardona T."/>
            <person name="Montejano G."/>
        </authorList>
    </citation>
    <scope>NUCLEOTIDE SEQUENCE [LARGE SCALE GENOMIC DNA]</scope>
    <source>
        <strain evidence="11">MG652769</strain>
    </source>
</reference>
<feature type="transmembrane region" description="Helical" evidence="10">
    <location>
        <begin position="368"/>
        <end position="389"/>
    </location>
</feature>
<evidence type="ECO:0000313" key="11">
    <source>
        <dbReference type="EMBL" id="UFP92948.1"/>
    </source>
</evidence>
<dbReference type="Pfam" id="PF00873">
    <property type="entry name" value="ACR_tran"/>
    <property type="match status" value="1"/>
</dbReference>
<feature type="transmembrane region" description="Helical" evidence="10">
    <location>
        <begin position="966"/>
        <end position="985"/>
    </location>
</feature>
<dbReference type="SUPFAM" id="SSF82693">
    <property type="entry name" value="Multidrug efflux transporter AcrB pore domain, PN1, PN2, PC1 and PC2 subdomains"/>
    <property type="match status" value="4"/>
</dbReference>
<feature type="region of interest" description="Disordered" evidence="9">
    <location>
        <begin position="1037"/>
        <end position="1059"/>
    </location>
</feature>
<evidence type="ECO:0000313" key="12">
    <source>
        <dbReference type="Proteomes" id="UP001054846"/>
    </source>
</evidence>
<evidence type="ECO:0000256" key="1">
    <source>
        <dbReference type="ARBA" id="ARBA00004429"/>
    </source>
</evidence>
<dbReference type="InterPro" id="IPR027463">
    <property type="entry name" value="AcrB_DN_DC_subdom"/>
</dbReference>
<feature type="transmembrane region" description="Helical" evidence="10">
    <location>
        <begin position="472"/>
        <end position="499"/>
    </location>
</feature>
<dbReference type="InterPro" id="IPR001036">
    <property type="entry name" value="Acrflvin-R"/>
</dbReference>
<dbReference type="EMBL" id="CP063845">
    <property type="protein sequence ID" value="UFP92948.1"/>
    <property type="molecule type" value="Genomic_DNA"/>
</dbReference>
<comment type="subcellular location">
    <subcellularLocation>
        <location evidence="1">Cell inner membrane</location>
        <topology evidence="1">Multi-pass membrane protein</topology>
    </subcellularLocation>
</comment>
<evidence type="ECO:0000256" key="4">
    <source>
        <dbReference type="ARBA" id="ARBA00022475"/>
    </source>
</evidence>
<feature type="transmembrane region" description="Helical" evidence="10">
    <location>
        <begin position="924"/>
        <end position="945"/>
    </location>
</feature>
<keyword evidence="4" id="KW-1003">Cell membrane</keyword>
<feature type="compositionally biased region" description="Polar residues" evidence="9">
    <location>
        <begin position="1042"/>
        <end position="1059"/>
    </location>
</feature>
<feature type="transmembrane region" description="Helical" evidence="10">
    <location>
        <begin position="868"/>
        <end position="887"/>
    </location>
</feature>
<dbReference type="Gene3D" id="3.30.70.1430">
    <property type="entry name" value="Multidrug efflux transporter AcrB pore domain"/>
    <property type="match status" value="2"/>
</dbReference>
<evidence type="ECO:0000256" key="5">
    <source>
        <dbReference type="ARBA" id="ARBA00022519"/>
    </source>
</evidence>
<feature type="transmembrane region" description="Helical" evidence="10">
    <location>
        <begin position="894"/>
        <end position="912"/>
    </location>
</feature>
<evidence type="ECO:0000256" key="7">
    <source>
        <dbReference type="ARBA" id="ARBA00022989"/>
    </source>
</evidence>
<dbReference type="Gene3D" id="1.20.1640.10">
    <property type="entry name" value="Multidrug efflux transporter AcrB transmembrane domain"/>
    <property type="match status" value="2"/>
</dbReference>
<feature type="transmembrane region" description="Helical" evidence="10">
    <location>
        <begin position="440"/>
        <end position="460"/>
    </location>
</feature>
<keyword evidence="3" id="KW-0813">Transport</keyword>
<name>A0ABY3PH64_9CYAN</name>
<dbReference type="SUPFAM" id="SSF82714">
    <property type="entry name" value="Multidrug efflux transporter AcrB TolC docking domain, DN and DC subdomains"/>
    <property type="match status" value="2"/>
</dbReference>
<keyword evidence="7 10" id="KW-1133">Transmembrane helix</keyword>
<sequence length="1059" mass="115767">MFVNYFVHRPILTIACSVIIVLGGWVSIRTLPVDQYPDIALPQVVVTARYDGASAEVVESTVTTPLEQQINGAESMRYMTSTSSNDGTSTITVTFDLARNIDDAAMDIQNRLTAVQGRLPEEVRRTGVTIRKNASQVTVAFGLYAKNNEYDNTFISNYADLYISDALRRVKGVGDVRIFGERRYSMRLWLDADRLAARRLSAVDVVRALETQNLQVGAGQVGQPPSLDGQPYQISVRAVGRLKSPAQFDNLILKRGADGALVRLKDVGRTELGAEDYTTFLRFTGRNAVGIAVSQLPGANTLDVYRDVRAELDRQARAFPPGLEYEIAFDSASMVDESIHEVVKTLIEAVVLVVAVMFIFLQDWRGTLIPAIAIPVSLVGTFIFVKLLGFSINTLTLFGITLAAGLVVDDAIVVVENIVRYSRERGLTVRAAAPEAMREVFGAVIATSLVLVAVFVPVAFFPGTAGRLYQQFALTLTFSIALSTLIALTLTPTLSALLLRAEPPRHWLFDRINDLIDWLRRGYARSLGFVLRFRAAMLGVFVCLLGLAWWLFGKVPPGFVPNEDQSYFVVFVQCPEGSSLDYTNKVMLQVEQELRKLPELARMFAIGGYSPSGNAPNKATIFPHLLPLAERRQPSQSVDAIIDKVRGPLSRIPGATVAAFPMPAIQQGVGQFGGFQLQVQDQRNLGLETLAGVTRTLVEQGNAQPGLSGLFSSFSINDPQLVVEVNREKAEALAVAPDEVLKALQIYMGSLYVNDFEMFNRPYRVYVQADRRFRSTPQDLRRFYVRSQTGAMIPLGNLVTVSRTVAPQIINHYNMLRSAEVNGAPAEGFSSGQAIEQMQKLAEQVLPQGIRFQWSGVSLEQIESGNKALFIFVLGVVFVFLVLAAQYESLTDPLVIMLSVPLAIVGALGAQALRGLENDIYCQIGLVMLIGLASKNAILIVEFANQLCKEGLTRIQAVSKAAQIRLRPILMTSFAFILGVVPLVMAEGAGAAGRQSLGTAVFGGMLVSTALSLYIVPVLYIVIGALRERFKGDRTAPDLLTHDSSTQSNALEIPSPSQK</sequence>
<dbReference type="RefSeq" id="WP_230839945.1">
    <property type="nucleotide sequence ID" value="NZ_CP063845.1"/>
</dbReference>
<keyword evidence="6 10" id="KW-0812">Transmembrane</keyword>
<dbReference type="PANTHER" id="PTHR32063:SF11">
    <property type="entry name" value="CATION OR DRUG EFFLUX SYSTEM PROTEIN"/>
    <property type="match status" value="1"/>
</dbReference>
<evidence type="ECO:0000256" key="9">
    <source>
        <dbReference type="SAM" id="MobiDB-lite"/>
    </source>
</evidence>
<dbReference type="Gene3D" id="3.30.70.1320">
    <property type="entry name" value="Multidrug efflux transporter AcrB pore domain like"/>
    <property type="match status" value="1"/>
</dbReference>
<keyword evidence="12" id="KW-1185">Reference proteome</keyword>
<dbReference type="PANTHER" id="PTHR32063">
    <property type="match status" value="1"/>
</dbReference>
<organism evidence="11 12">
    <name type="scientific">Gloeobacter morelensis MG652769</name>
    <dbReference type="NCBI Taxonomy" id="2781736"/>
    <lineage>
        <taxon>Bacteria</taxon>
        <taxon>Bacillati</taxon>
        <taxon>Cyanobacteriota</taxon>
        <taxon>Cyanophyceae</taxon>
        <taxon>Gloeobacterales</taxon>
        <taxon>Gloeobacteraceae</taxon>
        <taxon>Gloeobacter</taxon>
        <taxon>Gloeobacter morelensis</taxon>
    </lineage>
</organism>
<evidence type="ECO:0000256" key="6">
    <source>
        <dbReference type="ARBA" id="ARBA00022692"/>
    </source>
</evidence>
<dbReference type="Gene3D" id="3.30.70.1440">
    <property type="entry name" value="Multidrug efflux transporter AcrB pore domain"/>
    <property type="match status" value="1"/>
</dbReference>
<accession>A0ABY3PH64</accession>
<feature type="transmembrane region" description="Helical" evidence="10">
    <location>
        <begin position="1005"/>
        <end position="1026"/>
    </location>
</feature>
<dbReference type="PRINTS" id="PR00702">
    <property type="entry name" value="ACRIFLAVINRP"/>
</dbReference>
<dbReference type="NCBIfam" id="TIGR00915">
    <property type="entry name" value="2A0602"/>
    <property type="match status" value="1"/>
</dbReference>
<evidence type="ECO:0000256" key="10">
    <source>
        <dbReference type="SAM" id="Phobius"/>
    </source>
</evidence>
<evidence type="ECO:0000256" key="8">
    <source>
        <dbReference type="ARBA" id="ARBA00023136"/>
    </source>
</evidence>
<comment type="similarity">
    <text evidence="2">Belongs to the resistance-nodulation-cell division (RND) (TC 2.A.6) family.</text>
</comment>
<feature type="transmembrane region" description="Helical" evidence="10">
    <location>
        <begin position="529"/>
        <end position="552"/>
    </location>
</feature>
<feature type="transmembrane region" description="Helical" evidence="10">
    <location>
        <begin position="342"/>
        <end position="361"/>
    </location>
</feature>
<keyword evidence="5" id="KW-0997">Cell inner membrane</keyword>